<feature type="region of interest" description="Disordered" evidence="1">
    <location>
        <begin position="113"/>
        <end position="144"/>
    </location>
</feature>
<accession>A0A182QFD7</accession>
<feature type="region of interest" description="Disordered" evidence="1">
    <location>
        <begin position="260"/>
        <end position="284"/>
    </location>
</feature>
<evidence type="ECO:0000313" key="3">
    <source>
        <dbReference type="Proteomes" id="UP000075886"/>
    </source>
</evidence>
<sequence length="371" mass="42917">MDTASLRFGNVKKHKDKREGGTNSKHPERQIHAHLILRHLKQFHHPEDDDPAQNPKQRVRVSPNAFRKYFTQNRKRNRRQPGGVRNDEHQQPHERHPPILAHVAIGRRVHREVNGTQQQPHEAARRRPKHQRSASDAVGEKHRKQHRHHLHRAEHDGHFRVGQVGGNLRKDALRVAEDGLHAGQLHADGKNQYDDEIVAIDRPEQFPHRARPLAHAPFDGFAGRNELLLDEFRPPEPLKAPACFLDAPPTDEVVRRFGHPDERAEKQDRSHHRHPGKRFERYVRTDRVHEQDAQLGHQGDKRCHCATHLIGCYFTDVDGSDSVRRTVRHTKENARHVKEQRIASQSDHNPAGDRWQGAHKKRPLATEPIDG</sequence>
<dbReference type="AlphaFoldDB" id="A0A182QFD7"/>
<organism evidence="2 3">
    <name type="scientific">Anopheles farauti</name>
    <dbReference type="NCBI Taxonomy" id="69004"/>
    <lineage>
        <taxon>Eukaryota</taxon>
        <taxon>Metazoa</taxon>
        <taxon>Ecdysozoa</taxon>
        <taxon>Arthropoda</taxon>
        <taxon>Hexapoda</taxon>
        <taxon>Insecta</taxon>
        <taxon>Pterygota</taxon>
        <taxon>Neoptera</taxon>
        <taxon>Endopterygota</taxon>
        <taxon>Diptera</taxon>
        <taxon>Nematocera</taxon>
        <taxon>Culicoidea</taxon>
        <taxon>Culicidae</taxon>
        <taxon>Anophelinae</taxon>
        <taxon>Anopheles</taxon>
    </lineage>
</organism>
<dbReference type="EnsemblMetazoa" id="AFAF009066-RA">
    <property type="protein sequence ID" value="AFAF009066-PA"/>
    <property type="gene ID" value="AFAF009066"/>
</dbReference>
<feature type="compositionally biased region" description="Basic and acidic residues" evidence="1">
    <location>
        <begin position="85"/>
        <end position="97"/>
    </location>
</feature>
<evidence type="ECO:0000313" key="2">
    <source>
        <dbReference type="EnsemblMetazoa" id="AFAF009066-PA"/>
    </source>
</evidence>
<keyword evidence="3" id="KW-1185">Reference proteome</keyword>
<feature type="region of interest" description="Disordered" evidence="1">
    <location>
        <begin position="336"/>
        <end position="371"/>
    </location>
</feature>
<dbReference type="VEuPathDB" id="VectorBase:AFAF009066"/>
<reference evidence="3" key="1">
    <citation type="submission" date="2014-01" db="EMBL/GenBank/DDBJ databases">
        <title>The Genome Sequence of Anopheles farauti FAR1 (V2).</title>
        <authorList>
            <consortium name="The Broad Institute Genomics Platform"/>
            <person name="Neafsey D.E."/>
            <person name="Besansky N."/>
            <person name="Howell P."/>
            <person name="Walton C."/>
            <person name="Young S.K."/>
            <person name="Zeng Q."/>
            <person name="Gargeya S."/>
            <person name="Fitzgerald M."/>
            <person name="Haas B."/>
            <person name="Abouelleil A."/>
            <person name="Allen A.W."/>
            <person name="Alvarado L."/>
            <person name="Arachchi H.M."/>
            <person name="Berlin A.M."/>
            <person name="Chapman S.B."/>
            <person name="Gainer-Dewar J."/>
            <person name="Goldberg J."/>
            <person name="Griggs A."/>
            <person name="Gujja S."/>
            <person name="Hansen M."/>
            <person name="Howarth C."/>
            <person name="Imamovic A."/>
            <person name="Ireland A."/>
            <person name="Larimer J."/>
            <person name="McCowan C."/>
            <person name="Murphy C."/>
            <person name="Pearson M."/>
            <person name="Poon T.W."/>
            <person name="Priest M."/>
            <person name="Roberts A."/>
            <person name="Saif S."/>
            <person name="Shea T."/>
            <person name="Sisk P."/>
            <person name="Sykes S."/>
            <person name="Wortman J."/>
            <person name="Nusbaum C."/>
            <person name="Birren B."/>
        </authorList>
    </citation>
    <scope>NUCLEOTIDE SEQUENCE [LARGE SCALE GENOMIC DNA]</scope>
    <source>
        <strain evidence="3">FAR1</strain>
    </source>
</reference>
<proteinExistence type="predicted"/>
<evidence type="ECO:0000256" key="1">
    <source>
        <dbReference type="SAM" id="MobiDB-lite"/>
    </source>
</evidence>
<name>A0A182QFD7_9DIPT</name>
<dbReference type="Proteomes" id="UP000075886">
    <property type="component" value="Unassembled WGS sequence"/>
</dbReference>
<feature type="compositionally biased region" description="Basic and acidic residues" evidence="1">
    <location>
        <begin position="17"/>
        <end position="29"/>
    </location>
</feature>
<reference evidence="2" key="2">
    <citation type="submission" date="2020-05" db="UniProtKB">
        <authorList>
            <consortium name="EnsemblMetazoa"/>
        </authorList>
    </citation>
    <scope>IDENTIFICATION</scope>
    <source>
        <strain evidence="2">FAR1</strain>
    </source>
</reference>
<feature type="region of interest" description="Disordered" evidence="1">
    <location>
        <begin position="45"/>
        <end position="99"/>
    </location>
</feature>
<feature type="region of interest" description="Disordered" evidence="1">
    <location>
        <begin position="1"/>
        <end position="29"/>
    </location>
</feature>
<dbReference type="EMBL" id="AXCN02002516">
    <property type="status" value="NOT_ANNOTATED_CDS"/>
    <property type="molecule type" value="Genomic_DNA"/>
</dbReference>
<protein>
    <submittedName>
        <fullName evidence="2">Uncharacterized protein</fullName>
    </submittedName>
</protein>